<comment type="caution">
    <text evidence="1">The sequence shown here is derived from an EMBL/GenBank/DDBJ whole genome shotgun (WGS) entry which is preliminary data.</text>
</comment>
<accession>A0A4V2W3U9</accession>
<sequence length="134" mass="15403">MAGGLPYNGSSITVRRYVPHYEPEYAKRGWRTLSAIDRVYVNGRRKSFWRYFLISANWLRAFVDNGSVTVQAGREQDHARVRRSSHTLRHYAKLRPHAPVFLAQKSECHGIDSHFMRMRKVCGVNSLAIDGVIA</sequence>
<name>A0A4V2W3U9_9GAMM</name>
<dbReference type="Proteomes" id="UP000295645">
    <property type="component" value="Unassembled WGS sequence"/>
</dbReference>
<gene>
    <name evidence="1" type="ORF">EC912_105219</name>
</gene>
<organism evidence="1 2">
    <name type="scientific">Luteibacter rhizovicinus</name>
    <dbReference type="NCBI Taxonomy" id="242606"/>
    <lineage>
        <taxon>Bacteria</taxon>
        <taxon>Pseudomonadati</taxon>
        <taxon>Pseudomonadota</taxon>
        <taxon>Gammaproteobacteria</taxon>
        <taxon>Lysobacterales</taxon>
        <taxon>Rhodanobacteraceae</taxon>
        <taxon>Luteibacter</taxon>
    </lineage>
</organism>
<protein>
    <submittedName>
        <fullName evidence="1">Uncharacterized protein</fullName>
    </submittedName>
</protein>
<proteinExistence type="predicted"/>
<evidence type="ECO:0000313" key="1">
    <source>
        <dbReference type="EMBL" id="TCV93359.1"/>
    </source>
</evidence>
<dbReference type="AlphaFoldDB" id="A0A4V2W3U9"/>
<keyword evidence="2" id="KW-1185">Reference proteome</keyword>
<dbReference type="EMBL" id="SMCS01000005">
    <property type="protein sequence ID" value="TCV93359.1"/>
    <property type="molecule type" value="Genomic_DNA"/>
</dbReference>
<reference evidence="1 2" key="1">
    <citation type="submission" date="2019-03" db="EMBL/GenBank/DDBJ databases">
        <title>Above-ground endophytic microbial communities from plants in different locations in the United States.</title>
        <authorList>
            <person name="Frank C."/>
        </authorList>
    </citation>
    <scope>NUCLEOTIDE SEQUENCE [LARGE SCALE GENOMIC DNA]</scope>
    <source>
        <strain evidence="1 2">LP_13_YM</strain>
    </source>
</reference>
<evidence type="ECO:0000313" key="2">
    <source>
        <dbReference type="Proteomes" id="UP000295645"/>
    </source>
</evidence>